<comment type="caution">
    <text evidence="2">The sequence shown here is derived from an EMBL/GenBank/DDBJ whole genome shotgun (WGS) entry which is preliminary data.</text>
</comment>
<feature type="compositionally biased region" description="Polar residues" evidence="1">
    <location>
        <begin position="213"/>
        <end position="233"/>
    </location>
</feature>
<dbReference type="AlphaFoldDB" id="A0A448X2B2"/>
<evidence type="ECO:0000313" key="2">
    <source>
        <dbReference type="EMBL" id="VEL25983.1"/>
    </source>
</evidence>
<name>A0A448X2B2_9PLAT</name>
<feature type="region of interest" description="Disordered" evidence="1">
    <location>
        <begin position="213"/>
        <end position="239"/>
    </location>
</feature>
<proteinExistence type="predicted"/>
<gene>
    <name evidence="2" type="ORF">PXEA_LOCUS19423</name>
</gene>
<protein>
    <submittedName>
        <fullName evidence="2">Uncharacterized protein</fullName>
    </submittedName>
</protein>
<evidence type="ECO:0000256" key="1">
    <source>
        <dbReference type="SAM" id="MobiDB-lite"/>
    </source>
</evidence>
<sequence length="239" mass="25256">MSSGAKVTRASDTEDIFSTYKTLASNSTLNPNPASPLPCRITSQISSSDATLAVAASTVGAQLSRFMLVEYANSGLCQLRTPFGEDRPHTMVSSPTSTDSRPETPEGLDIWRSSYFITPQICASPLSLDDGHFPNAILASNNLSISEPNSSAPVNTSSPDSHILLETNPTIPGRQRESSSSNAVLVLMDRIPSSSYLISGSQASSLPNGCLVNSTFDTQPRPDNSRGTSSQLSIVADSI</sequence>
<evidence type="ECO:0000313" key="3">
    <source>
        <dbReference type="Proteomes" id="UP000784294"/>
    </source>
</evidence>
<dbReference type="EMBL" id="CAAALY010077342">
    <property type="protein sequence ID" value="VEL25983.1"/>
    <property type="molecule type" value="Genomic_DNA"/>
</dbReference>
<dbReference type="Proteomes" id="UP000784294">
    <property type="component" value="Unassembled WGS sequence"/>
</dbReference>
<keyword evidence="3" id="KW-1185">Reference proteome</keyword>
<feature type="non-terminal residue" evidence="2">
    <location>
        <position position="1"/>
    </location>
</feature>
<reference evidence="2" key="1">
    <citation type="submission" date="2018-11" db="EMBL/GenBank/DDBJ databases">
        <authorList>
            <consortium name="Pathogen Informatics"/>
        </authorList>
    </citation>
    <scope>NUCLEOTIDE SEQUENCE</scope>
</reference>
<accession>A0A448X2B2</accession>
<organism evidence="2 3">
    <name type="scientific">Protopolystoma xenopodis</name>
    <dbReference type="NCBI Taxonomy" id="117903"/>
    <lineage>
        <taxon>Eukaryota</taxon>
        <taxon>Metazoa</taxon>
        <taxon>Spiralia</taxon>
        <taxon>Lophotrochozoa</taxon>
        <taxon>Platyhelminthes</taxon>
        <taxon>Monogenea</taxon>
        <taxon>Polyopisthocotylea</taxon>
        <taxon>Polystomatidea</taxon>
        <taxon>Polystomatidae</taxon>
        <taxon>Protopolystoma</taxon>
    </lineage>
</organism>
<feature type="region of interest" description="Disordered" evidence="1">
    <location>
        <begin position="86"/>
        <end position="105"/>
    </location>
</feature>